<name>A0ABP5AKH3_9ACTN</name>
<dbReference type="Proteomes" id="UP001501612">
    <property type="component" value="Unassembled WGS sequence"/>
</dbReference>
<dbReference type="Gene3D" id="3.40.430.10">
    <property type="entry name" value="Dihydrofolate Reductase, subunit A"/>
    <property type="match status" value="1"/>
</dbReference>
<dbReference type="SUPFAM" id="SSF53597">
    <property type="entry name" value="Dihydrofolate reductase-like"/>
    <property type="match status" value="1"/>
</dbReference>
<dbReference type="EMBL" id="BAAAMY010000004">
    <property type="protein sequence ID" value="GAA1916351.1"/>
    <property type="molecule type" value="Genomic_DNA"/>
</dbReference>
<gene>
    <name evidence="2" type="ORF">GCM10009737_17260</name>
</gene>
<dbReference type="PANTHER" id="PTHR38011">
    <property type="entry name" value="DIHYDROFOLATE REDUCTASE FAMILY PROTEIN (AFU_ORTHOLOGUE AFUA_8G06820)"/>
    <property type="match status" value="1"/>
</dbReference>
<dbReference type="PANTHER" id="PTHR38011:SF11">
    <property type="entry name" value="2,5-DIAMINO-6-RIBOSYLAMINO-4(3H)-PYRIMIDINONE 5'-PHOSPHATE REDUCTASE"/>
    <property type="match status" value="1"/>
</dbReference>
<evidence type="ECO:0000313" key="3">
    <source>
        <dbReference type="Proteomes" id="UP001501612"/>
    </source>
</evidence>
<evidence type="ECO:0000259" key="1">
    <source>
        <dbReference type="Pfam" id="PF01872"/>
    </source>
</evidence>
<dbReference type="RefSeq" id="WP_344006162.1">
    <property type="nucleotide sequence ID" value="NZ_BAAAMY010000004.1"/>
</dbReference>
<dbReference type="InterPro" id="IPR002734">
    <property type="entry name" value="RibDG_C"/>
</dbReference>
<sequence length="192" mass="20421">MRQLTYLVATSLDGRIAAPDGDVTAFPTDGDHVDALVREHPDTIPAFAHAALGAQATGAEFDTVLMGWSTYAAGFAVTRDPYPHARQVVFSRRRAPDDAAPGVEVTAEDPVAVVRRLKQEPGTGIWLCGGGRLAGALADEVDRLVLKINPVLLSDGVPLLAGPATTRRFVHETTTTHDSGVVVATYRRDRVG</sequence>
<comment type="caution">
    <text evidence="2">The sequence shown here is derived from an EMBL/GenBank/DDBJ whole genome shotgun (WGS) entry which is preliminary data.</text>
</comment>
<evidence type="ECO:0000313" key="2">
    <source>
        <dbReference type="EMBL" id="GAA1916351.1"/>
    </source>
</evidence>
<dbReference type="InterPro" id="IPR024072">
    <property type="entry name" value="DHFR-like_dom_sf"/>
</dbReference>
<dbReference type="Pfam" id="PF01872">
    <property type="entry name" value="RibD_C"/>
    <property type="match status" value="1"/>
</dbReference>
<proteinExistence type="predicted"/>
<reference evidence="3" key="1">
    <citation type="journal article" date="2019" name="Int. J. Syst. Evol. Microbiol.">
        <title>The Global Catalogue of Microorganisms (GCM) 10K type strain sequencing project: providing services to taxonomists for standard genome sequencing and annotation.</title>
        <authorList>
            <consortium name="The Broad Institute Genomics Platform"/>
            <consortium name="The Broad Institute Genome Sequencing Center for Infectious Disease"/>
            <person name="Wu L."/>
            <person name="Ma J."/>
        </authorList>
    </citation>
    <scope>NUCLEOTIDE SEQUENCE [LARGE SCALE GENOMIC DNA]</scope>
    <source>
        <strain evidence="3">JCM 14046</strain>
    </source>
</reference>
<protein>
    <submittedName>
        <fullName evidence="2">Dihydrofolate reductase family protein</fullName>
    </submittedName>
</protein>
<dbReference type="InterPro" id="IPR050765">
    <property type="entry name" value="Riboflavin_Biosynth_HTPR"/>
</dbReference>
<feature type="domain" description="Bacterial bifunctional deaminase-reductase C-terminal" evidence="1">
    <location>
        <begin position="4"/>
        <end position="177"/>
    </location>
</feature>
<accession>A0ABP5AKH3</accession>
<organism evidence="2 3">
    <name type="scientific">Nocardioides lentus</name>
    <dbReference type="NCBI Taxonomy" id="338077"/>
    <lineage>
        <taxon>Bacteria</taxon>
        <taxon>Bacillati</taxon>
        <taxon>Actinomycetota</taxon>
        <taxon>Actinomycetes</taxon>
        <taxon>Propionibacteriales</taxon>
        <taxon>Nocardioidaceae</taxon>
        <taxon>Nocardioides</taxon>
    </lineage>
</organism>
<keyword evidence="3" id="KW-1185">Reference proteome</keyword>